<dbReference type="GeneID" id="105178892"/>
<dbReference type="SUPFAM" id="SSF50249">
    <property type="entry name" value="Nucleic acid-binding proteins"/>
    <property type="match status" value="1"/>
</dbReference>
<accession>A0A6I9UZW3</accession>
<dbReference type="Gene3D" id="2.40.50.140">
    <property type="entry name" value="Nucleic acid-binding proteins"/>
    <property type="match status" value="1"/>
</dbReference>
<evidence type="ECO:0000259" key="2">
    <source>
        <dbReference type="Pfam" id="PF17245"/>
    </source>
</evidence>
<dbReference type="Proteomes" id="UP000504604">
    <property type="component" value="Unplaced"/>
</dbReference>
<dbReference type="AlphaFoldDB" id="A0A6I9UZW3"/>
<dbReference type="Pfam" id="PF17245">
    <property type="entry name" value="CDC24_OB2"/>
    <property type="match status" value="1"/>
</dbReference>
<dbReference type="PANTHER" id="PTHR36033">
    <property type="entry name" value="NUCLEIC ACID-BINDING PROTEINS SUPERFAMILY"/>
    <property type="match status" value="1"/>
</dbReference>
<evidence type="ECO:0000259" key="3">
    <source>
        <dbReference type="Pfam" id="PF17246"/>
    </source>
</evidence>
<evidence type="ECO:0000313" key="5">
    <source>
        <dbReference type="RefSeq" id="XP_011100769.1"/>
    </source>
</evidence>
<protein>
    <submittedName>
        <fullName evidence="5">Uncharacterized protein LOC105178892 isoform X3</fullName>
    </submittedName>
</protein>
<dbReference type="InterPro" id="IPR035203">
    <property type="entry name" value="Cdc24_OB3"/>
</dbReference>
<dbReference type="OrthoDB" id="10265890at2759"/>
<gene>
    <name evidence="5" type="primary">LOC105178892</name>
</gene>
<dbReference type="InterPro" id="IPR012340">
    <property type="entry name" value="NA-bd_OB-fold"/>
</dbReference>
<dbReference type="InterPro" id="IPR035200">
    <property type="entry name" value="Cdc24_OB2"/>
</dbReference>
<dbReference type="PANTHER" id="PTHR36033:SF1">
    <property type="entry name" value="NUCLEIC ACID-BINDING PROTEINS SUPERFAMILY"/>
    <property type="match status" value="1"/>
</dbReference>
<dbReference type="InterPro" id="IPR035201">
    <property type="entry name" value="Cdc24_OB1"/>
</dbReference>
<proteinExistence type="predicted"/>
<organism evidence="4 5">
    <name type="scientific">Sesamum indicum</name>
    <name type="common">Oriental sesame</name>
    <name type="synonym">Sesamum orientale</name>
    <dbReference type="NCBI Taxonomy" id="4182"/>
    <lineage>
        <taxon>Eukaryota</taxon>
        <taxon>Viridiplantae</taxon>
        <taxon>Streptophyta</taxon>
        <taxon>Embryophyta</taxon>
        <taxon>Tracheophyta</taxon>
        <taxon>Spermatophyta</taxon>
        <taxon>Magnoliopsida</taxon>
        <taxon>eudicotyledons</taxon>
        <taxon>Gunneridae</taxon>
        <taxon>Pentapetalae</taxon>
        <taxon>asterids</taxon>
        <taxon>lamiids</taxon>
        <taxon>Lamiales</taxon>
        <taxon>Pedaliaceae</taxon>
        <taxon>Sesamum</taxon>
    </lineage>
</organism>
<name>A0A6I9UZW3_SESIN</name>
<dbReference type="RefSeq" id="XP_011100769.1">
    <property type="nucleotide sequence ID" value="XM_011102467.2"/>
</dbReference>
<dbReference type="Pfam" id="PF17246">
    <property type="entry name" value="CDC24_OB1"/>
    <property type="match status" value="1"/>
</dbReference>
<evidence type="ECO:0000259" key="1">
    <source>
        <dbReference type="Pfam" id="PF17244"/>
    </source>
</evidence>
<feature type="domain" description="Cell division control protein 24 OB" evidence="3">
    <location>
        <begin position="38"/>
        <end position="160"/>
    </location>
</feature>
<feature type="domain" description="Cell division control protein 24 OB" evidence="1">
    <location>
        <begin position="366"/>
        <end position="583"/>
    </location>
</feature>
<dbReference type="Pfam" id="PF17244">
    <property type="entry name" value="CDC24_OB3"/>
    <property type="match status" value="1"/>
</dbReference>
<evidence type="ECO:0000313" key="4">
    <source>
        <dbReference type="Proteomes" id="UP000504604"/>
    </source>
</evidence>
<sequence length="622" mass="69652">MDSPNDQVLGDFMIDNETGAMEIQQSDVIEEEEEKDPFLKFINYAKSILYQNAGDLEEDSVHCPGWSWITNRIIKTCVAYSSGVTPAILLSELSLAWNEYNRSGAPKKQPDFIAKLKRKHKRAKLPNTITIDSIYEKKFLSLSSVIEAVIIDAFTLPGTNIYMLTLGDIWSSNTIDLYLHRRFYSIADPKNGILRKGREVLLTGCYLRVATGSSVFARLLPTEYFVVLLDEDEDDDAMLLGAQFCSDSFSSISLDAVKEGASYSLYASVGSMLAIDRPFVASDIDSSVELCDEICLEYGSATQLYLVPLILHKEQVCITQNHYPGSRLSTASNLSQGPIVSQVTLPCDSQGSIDFSNYPFRSYVVDLRDKMTGISLYGIVTSIRASEGMFSLRIEDTSGAIWAKLHFVTSWSLGRLEMGHTVYISGLSSLLTPLKSLELSWYENGTGSSFFNLSCLPAFLNTSCLHRLLCLSDLSIHTSGVQVCRVWLDQIEHCHVDTGFMHTLCGQLIDKKAPSGDPECKFCHRICNGEVERTFHLKITLADDTAKVFAWCIGQTAAELLQISPNEFYELPEEEQIMYPSSLEHEKFIVAIVNSRRQECGAFMERDHDMVDWEVTRAIKCE</sequence>
<reference evidence="5" key="1">
    <citation type="submission" date="2025-08" db="UniProtKB">
        <authorList>
            <consortium name="RefSeq"/>
        </authorList>
    </citation>
    <scope>IDENTIFICATION</scope>
</reference>
<keyword evidence="4" id="KW-1185">Reference proteome</keyword>
<feature type="domain" description="Cell division control protein 24 OB" evidence="2">
    <location>
        <begin position="165"/>
        <end position="273"/>
    </location>
</feature>